<accession>A0A8J6QKK5</accession>
<dbReference type="EMBL" id="JACXAF010000027">
    <property type="protein sequence ID" value="MBD1391058.1"/>
    <property type="molecule type" value="Genomic_DNA"/>
</dbReference>
<dbReference type="InterPro" id="IPR002347">
    <property type="entry name" value="SDR_fam"/>
</dbReference>
<dbReference type="Gene3D" id="3.40.50.720">
    <property type="entry name" value="NAD(P)-binding Rossmann-like Domain"/>
    <property type="match status" value="1"/>
</dbReference>
<feature type="domain" description="Ketoreductase" evidence="4">
    <location>
        <begin position="67"/>
        <end position="267"/>
    </location>
</feature>
<evidence type="ECO:0000256" key="2">
    <source>
        <dbReference type="ARBA" id="ARBA00023002"/>
    </source>
</evidence>
<dbReference type="PRINTS" id="PR00081">
    <property type="entry name" value="GDHRDH"/>
</dbReference>
<evidence type="ECO:0000313" key="5">
    <source>
        <dbReference type="EMBL" id="MBD1391058.1"/>
    </source>
</evidence>
<dbReference type="InterPro" id="IPR020904">
    <property type="entry name" value="Sc_DH/Rdtase_CS"/>
</dbReference>
<evidence type="ECO:0000259" key="4">
    <source>
        <dbReference type="SMART" id="SM00822"/>
    </source>
</evidence>
<evidence type="ECO:0000256" key="1">
    <source>
        <dbReference type="ARBA" id="ARBA00006484"/>
    </source>
</evidence>
<evidence type="ECO:0000256" key="3">
    <source>
        <dbReference type="RuleBase" id="RU000363"/>
    </source>
</evidence>
<keyword evidence="6" id="KW-1185">Reference proteome</keyword>
<dbReference type="PRINTS" id="PR00080">
    <property type="entry name" value="SDRFAMILY"/>
</dbReference>
<dbReference type="PANTHER" id="PTHR44196:SF1">
    <property type="entry name" value="DEHYDROGENASE_REDUCTASE SDR FAMILY MEMBER 7B"/>
    <property type="match status" value="1"/>
</dbReference>
<reference evidence="5" key="1">
    <citation type="submission" date="2020-09" db="EMBL/GenBank/DDBJ databases">
        <title>A novel bacterium of genus Neiella, isolated from South China Sea.</title>
        <authorList>
            <person name="Huang H."/>
            <person name="Mo K."/>
            <person name="Hu Y."/>
        </authorList>
    </citation>
    <scope>NUCLEOTIDE SEQUENCE</scope>
    <source>
        <strain evidence="5">HB171785</strain>
    </source>
</reference>
<dbReference type="PANTHER" id="PTHR44196">
    <property type="entry name" value="DEHYDROGENASE/REDUCTASE SDR FAMILY MEMBER 7B"/>
    <property type="match status" value="1"/>
</dbReference>
<comment type="similarity">
    <text evidence="1 3">Belongs to the short-chain dehydrogenases/reductases (SDR) family.</text>
</comment>
<sequence length="294" mass="31251">MSPINSRKRRAKSFCAGIDEVLLSSQNRTRVRTISHHRIENAPSVTTIQATHLQHVRSGTVESIVGKTIIITGGASGIGLGIAEALITEGANLVLTSRRGELLVEQAAQLSAKGPGSAIAIAADVRSKADVQRVAQGAIDHFGGIDGLINNSGLGVQDSIEDCPEENWDLVMDTCAKGTFLMTQAVLPTLRQQQSGHIINVASQAAKNGYANAGPYCAAKFAVLGFAAALQEEVRQHGIKVHSLCPGLVQVPKPTHSADEMAGWLQVEDMANAVLYVLKQPKRVFLENIGLYGF</sequence>
<dbReference type="AlphaFoldDB" id="A0A8J6QKK5"/>
<dbReference type="GO" id="GO:0016491">
    <property type="term" value="F:oxidoreductase activity"/>
    <property type="evidence" value="ECO:0007669"/>
    <property type="project" value="UniProtKB-KW"/>
</dbReference>
<proteinExistence type="inferred from homology"/>
<dbReference type="InterPro" id="IPR057326">
    <property type="entry name" value="KR_dom"/>
</dbReference>
<keyword evidence="2" id="KW-0560">Oxidoreductase</keyword>
<organism evidence="5 6">
    <name type="scientific">Neiella litorisoli</name>
    <dbReference type="NCBI Taxonomy" id="2771431"/>
    <lineage>
        <taxon>Bacteria</taxon>
        <taxon>Pseudomonadati</taxon>
        <taxon>Pseudomonadota</taxon>
        <taxon>Gammaproteobacteria</taxon>
        <taxon>Alteromonadales</taxon>
        <taxon>Echinimonadaceae</taxon>
        <taxon>Neiella</taxon>
    </lineage>
</organism>
<evidence type="ECO:0000313" key="6">
    <source>
        <dbReference type="Proteomes" id="UP000638014"/>
    </source>
</evidence>
<gene>
    <name evidence="5" type="ORF">IC617_16645</name>
</gene>
<dbReference type="Proteomes" id="UP000638014">
    <property type="component" value="Unassembled WGS sequence"/>
</dbReference>
<dbReference type="Pfam" id="PF00106">
    <property type="entry name" value="adh_short"/>
    <property type="match status" value="1"/>
</dbReference>
<dbReference type="PROSITE" id="PS00061">
    <property type="entry name" value="ADH_SHORT"/>
    <property type="match status" value="1"/>
</dbReference>
<dbReference type="SMART" id="SM00822">
    <property type="entry name" value="PKS_KR"/>
    <property type="match status" value="1"/>
</dbReference>
<comment type="caution">
    <text evidence="5">The sequence shown here is derived from an EMBL/GenBank/DDBJ whole genome shotgun (WGS) entry which is preliminary data.</text>
</comment>
<dbReference type="InterPro" id="IPR036291">
    <property type="entry name" value="NAD(P)-bd_dom_sf"/>
</dbReference>
<dbReference type="SUPFAM" id="SSF51735">
    <property type="entry name" value="NAD(P)-binding Rossmann-fold domains"/>
    <property type="match status" value="1"/>
</dbReference>
<dbReference type="FunFam" id="3.40.50.720:FF:000084">
    <property type="entry name" value="Short-chain dehydrogenase reductase"/>
    <property type="match status" value="1"/>
</dbReference>
<protein>
    <submittedName>
        <fullName evidence="5">SDR family oxidoreductase</fullName>
    </submittedName>
</protein>
<name>A0A8J6QKK5_9GAMM</name>
<dbReference type="GO" id="GO:0016020">
    <property type="term" value="C:membrane"/>
    <property type="evidence" value="ECO:0007669"/>
    <property type="project" value="TreeGrafter"/>
</dbReference>
<dbReference type="CDD" id="cd05233">
    <property type="entry name" value="SDR_c"/>
    <property type="match status" value="1"/>
</dbReference>